<evidence type="ECO:0000256" key="8">
    <source>
        <dbReference type="ARBA" id="ARBA00023242"/>
    </source>
</evidence>
<dbReference type="Pfam" id="PF07575">
    <property type="entry name" value="Nucleopor_Nup85"/>
    <property type="match status" value="1"/>
</dbReference>
<comment type="subunit">
    <text evidence="9">Component of the nuclear pore complex (NPC).</text>
</comment>
<dbReference type="HOGENOM" id="CLU_1104289_0_0_1"/>
<comment type="similarity">
    <text evidence="2 9">Belongs to the nucleoporin Nup85 family.</text>
</comment>
<evidence type="ECO:0000256" key="10">
    <source>
        <dbReference type="SAM" id="MobiDB-lite"/>
    </source>
</evidence>
<evidence type="ECO:0000256" key="1">
    <source>
        <dbReference type="ARBA" id="ARBA00004567"/>
    </source>
</evidence>
<evidence type="ECO:0000256" key="9">
    <source>
        <dbReference type="RuleBase" id="RU365073"/>
    </source>
</evidence>
<dbReference type="PANTHER" id="PTHR13373:SF21">
    <property type="entry name" value="NUCLEAR PORE COMPLEX PROTEIN NUP85"/>
    <property type="match status" value="1"/>
</dbReference>
<evidence type="ECO:0000256" key="7">
    <source>
        <dbReference type="ARBA" id="ARBA00023132"/>
    </source>
</evidence>
<evidence type="ECO:0000256" key="4">
    <source>
        <dbReference type="ARBA" id="ARBA00022816"/>
    </source>
</evidence>
<evidence type="ECO:0000256" key="2">
    <source>
        <dbReference type="ARBA" id="ARBA00005573"/>
    </source>
</evidence>
<evidence type="ECO:0000256" key="3">
    <source>
        <dbReference type="ARBA" id="ARBA00022448"/>
    </source>
</evidence>
<proteinExistence type="inferred from homology"/>
<dbReference type="InParanoid" id="D8TFA9"/>
<dbReference type="Proteomes" id="UP000001514">
    <property type="component" value="Unassembled WGS sequence"/>
</dbReference>
<protein>
    <recommendedName>
        <fullName evidence="9">Nuclear pore complex protein Nup85</fullName>
    </recommendedName>
</protein>
<feature type="region of interest" description="Disordered" evidence="10">
    <location>
        <begin position="1"/>
        <end position="24"/>
    </location>
</feature>
<reference evidence="11 12" key="1">
    <citation type="journal article" date="2011" name="Science">
        <title>The Selaginella genome identifies genetic changes associated with the evolution of vascular plants.</title>
        <authorList>
            <person name="Banks J.A."/>
            <person name="Nishiyama T."/>
            <person name="Hasebe M."/>
            <person name="Bowman J.L."/>
            <person name="Gribskov M."/>
            <person name="dePamphilis C."/>
            <person name="Albert V.A."/>
            <person name="Aono N."/>
            <person name="Aoyama T."/>
            <person name="Ambrose B.A."/>
            <person name="Ashton N.W."/>
            <person name="Axtell M.J."/>
            <person name="Barker E."/>
            <person name="Barker M.S."/>
            <person name="Bennetzen J.L."/>
            <person name="Bonawitz N.D."/>
            <person name="Chapple C."/>
            <person name="Cheng C."/>
            <person name="Correa L.G."/>
            <person name="Dacre M."/>
            <person name="DeBarry J."/>
            <person name="Dreyer I."/>
            <person name="Elias M."/>
            <person name="Engstrom E.M."/>
            <person name="Estelle M."/>
            <person name="Feng L."/>
            <person name="Finet C."/>
            <person name="Floyd S.K."/>
            <person name="Frommer W.B."/>
            <person name="Fujita T."/>
            <person name="Gramzow L."/>
            <person name="Gutensohn M."/>
            <person name="Harholt J."/>
            <person name="Hattori M."/>
            <person name="Heyl A."/>
            <person name="Hirai T."/>
            <person name="Hiwatashi Y."/>
            <person name="Ishikawa M."/>
            <person name="Iwata M."/>
            <person name="Karol K.G."/>
            <person name="Koehler B."/>
            <person name="Kolukisaoglu U."/>
            <person name="Kubo M."/>
            <person name="Kurata T."/>
            <person name="Lalonde S."/>
            <person name="Li K."/>
            <person name="Li Y."/>
            <person name="Litt A."/>
            <person name="Lyons E."/>
            <person name="Manning G."/>
            <person name="Maruyama T."/>
            <person name="Michael T.P."/>
            <person name="Mikami K."/>
            <person name="Miyazaki S."/>
            <person name="Morinaga S."/>
            <person name="Murata T."/>
            <person name="Mueller-Roeber B."/>
            <person name="Nelson D.R."/>
            <person name="Obara M."/>
            <person name="Oguri Y."/>
            <person name="Olmstead R.G."/>
            <person name="Onodera N."/>
            <person name="Petersen B.L."/>
            <person name="Pils B."/>
            <person name="Prigge M."/>
            <person name="Rensing S.A."/>
            <person name="Riano-Pachon D.M."/>
            <person name="Roberts A.W."/>
            <person name="Sato Y."/>
            <person name="Scheller H.V."/>
            <person name="Schulz B."/>
            <person name="Schulz C."/>
            <person name="Shakirov E.V."/>
            <person name="Shibagaki N."/>
            <person name="Shinohara N."/>
            <person name="Shippen D.E."/>
            <person name="Soerensen I."/>
            <person name="Sotooka R."/>
            <person name="Sugimoto N."/>
            <person name="Sugita M."/>
            <person name="Sumikawa N."/>
            <person name="Tanurdzic M."/>
            <person name="Theissen G."/>
            <person name="Ulvskov P."/>
            <person name="Wakazuki S."/>
            <person name="Weng J.K."/>
            <person name="Willats W.W."/>
            <person name="Wipf D."/>
            <person name="Wolf P.G."/>
            <person name="Yang L."/>
            <person name="Zimmer A.D."/>
            <person name="Zhu Q."/>
            <person name="Mitros T."/>
            <person name="Hellsten U."/>
            <person name="Loque D."/>
            <person name="Otillar R."/>
            <person name="Salamov A."/>
            <person name="Schmutz J."/>
            <person name="Shapiro H."/>
            <person name="Lindquist E."/>
            <person name="Lucas S."/>
            <person name="Rokhsar D."/>
            <person name="Grigoriev I.V."/>
        </authorList>
    </citation>
    <scope>NUCLEOTIDE SEQUENCE [LARGE SCALE GENOMIC DNA]</scope>
</reference>
<dbReference type="STRING" id="88036.D8TFA9"/>
<evidence type="ECO:0000256" key="5">
    <source>
        <dbReference type="ARBA" id="ARBA00022927"/>
    </source>
</evidence>
<comment type="subcellular location">
    <subcellularLocation>
        <location evidence="1 9">Nucleus</location>
        <location evidence="1 9">Nuclear pore complex</location>
    </subcellularLocation>
</comment>
<dbReference type="GO" id="GO:0015031">
    <property type="term" value="P:protein transport"/>
    <property type="evidence" value="ECO:0007669"/>
    <property type="project" value="UniProtKB-KW"/>
</dbReference>
<dbReference type="EMBL" id="GL377772">
    <property type="protein sequence ID" value="EFJ04656.1"/>
    <property type="molecule type" value="Genomic_DNA"/>
</dbReference>
<evidence type="ECO:0000313" key="11">
    <source>
        <dbReference type="EMBL" id="EFJ04656.1"/>
    </source>
</evidence>
<keyword evidence="3 9" id="KW-0813">Transport</keyword>
<keyword evidence="6 9" id="KW-0811">Translocation</keyword>
<dbReference type="PANTHER" id="PTHR13373">
    <property type="entry name" value="FROUNT PROTEIN-RELATED"/>
    <property type="match status" value="1"/>
</dbReference>
<keyword evidence="7 9" id="KW-0906">Nuclear pore complex</keyword>
<dbReference type="GO" id="GO:0031965">
    <property type="term" value="C:nuclear membrane"/>
    <property type="evidence" value="ECO:0007669"/>
    <property type="project" value="UniProtKB-UniRule"/>
</dbReference>
<dbReference type="KEGG" id="smo:SELMODRAFT_432209"/>
<sequence length="268" mass="30721">MAIRDVRREHQDRELGNAEPNHDDDLGKIGLILERVMPGIQRLEELENGERNAGGDGSSAPRPRNGNQLQLSYIENAVGGGGRVTEIHLGEGWDAERRRLAYDSLPAFALLQNQRQLGYNPGDWWEHVLEYSESIRSVLDQPTQGKEEKTSMLKAVWELIEVFYVDRSATWWLPERLVDWLAKYDKVLLIDEDTVHSKVVSFQRKLSEIQFPEDDAAYWDAMASALSVGWLDVVVSCKTVRIAFLRMHGSYRLDQLDDRQVSFSMLFC</sequence>
<gene>
    <name evidence="11" type="ORF">SELMODRAFT_432209</name>
</gene>
<keyword evidence="9" id="KW-0472">Membrane</keyword>
<keyword evidence="5 9" id="KW-0653">Protein transport</keyword>
<organism evidence="12">
    <name type="scientific">Selaginella moellendorffii</name>
    <name type="common">Spikemoss</name>
    <dbReference type="NCBI Taxonomy" id="88036"/>
    <lineage>
        <taxon>Eukaryota</taxon>
        <taxon>Viridiplantae</taxon>
        <taxon>Streptophyta</taxon>
        <taxon>Embryophyta</taxon>
        <taxon>Tracheophyta</taxon>
        <taxon>Lycopodiopsida</taxon>
        <taxon>Selaginellales</taxon>
        <taxon>Selaginellaceae</taxon>
        <taxon>Selaginella</taxon>
    </lineage>
</organism>
<keyword evidence="12" id="KW-1185">Reference proteome</keyword>
<accession>D8TFA9</accession>
<dbReference type="InterPro" id="IPR011502">
    <property type="entry name" value="Nucleoporin_Nup85"/>
</dbReference>
<keyword evidence="4 9" id="KW-0509">mRNA transport</keyword>
<keyword evidence="8 9" id="KW-0539">Nucleus</keyword>
<dbReference type="Gramene" id="EFJ04656">
    <property type="protein sequence ID" value="EFJ04656"/>
    <property type="gene ID" value="SELMODRAFT_432209"/>
</dbReference>
<dbReference type="GO" id="GO:0005643">
    <property type="term" value="C:nuclear pore"/>
    <property type="evidence" value="ECO:0007669"/>
    <property type="project" value="UniProtKB-SubCell"/>
</dbReference>
<feature type="region of interest" description="Disordered" evidence="10">
    <location>
        <begin position="46"/>
        <end position="66"/>
    </location>
</feature>
<dbReference type="AlphaFoldDB" id="D8TFA9"/>
<name>D8TFA9_SELML</name>
<dbReference type="eggNOG" id="KOG2271">
    <property type="taxonomic scope" value="Eukaryota"/>
</dbReference>
<evidence type="ECO:0000313" key="12">
    <source>
        <dbReference type="Proteomes" id="UP000001514"/>
    </source>
</evidence>
<comment type="function">
    <text evidence="9">Functions as a component of the nuclear pore complex (NPC).</text>
</comment>
<dbReference type="GO" id="GO:0051028">
    <property type="term" value="P:mRNA transport"/>
    <property type="evidence" value="ECO:0007669"/>
    <property type="project" value="UniProtKB-KW"/>
</dbReference>
<evidence type="ECO:0000256" key="6">
    <source>
        <dbReference type="ARBA" id="ARBA00023010"/>
    </source>
</evidence>